<evidence type="ECO:0000313" key="11">
    <source>
        <dbReference type="Proteomes" id="UP000184346"/>
    </source>
</evidence>
<name>A0A1M4SFV7_9GAMM</name>
<dbReference type="PANTHER" id="PTHR43413">
    <property type="entry name" value="TRANSCRIPTIONAL REGULATOR, ASNC FAMILY"/>
    <property type="match status" value="1"/>
</dbReference>
<dbReference type="GO" id="GO:0016829">
    <property type="term" value="F:lyase activity"/>
    <property type="evidence" value="ECO:0007669"/>
    <property type="project" value="UniProtKB-KW"/>
</dbReference>
<keyword evidence="11" id="KW-1185">Reference proteome</keyword>
<comment type="similarity">
    <text evidence="3">Belongs to the Ahb/Nir family.</text>
</comment>
<dbReference type="Proteomes" id="UP000184346">
    <property type="component" value="Unassembled WGS sequence"/>
</dbReference>
<evidence type="ECO:0000259" key="9">
    <source>
        <dbReference type="Pfam" id="PF22451"/>
    </source>
</evidence>
<evidence type="ECO:0000313" key="10">
    <source>
        <dbReference type="EMBL" id="SHE31071.1"/>
    </source>
</evidence>
<evidence type="ECO:0000256" key="5">
    <source>
        <dbReference type="ARBA" id="ARBA00023471"/>
    </source>
</evidence>
<dbReference type="Pfam" id="PF17805">
    <property type="entry name" value="AsnC_trans_reg2"/>
    <property type="match status" value="1"/>
</dbReference>
<evidence type="ECO:0000259" key="8">
    <source>
        <dbReference type="Pfam" id="PF17805"/>
    </source>
</evidence>
<comment type="function">
    <text evidence="6">Involved in heme d1 biosynthesis. Catalyzes the decarboxylation of siroheme into didecarboxysiroheme.</text>
</comment>
<evidence type="ECO:0000256" key="6">
    <source>
        <dbReference type="ARBA" id="ARBA00045291"/>
    </source>
</evidence>
<sequence length="178" mass="20151">MTSTTLAMQGNRQPVAELPSTRGDVQRLRALLERGLPLTSRPWQTLAEQCGMSEAEVLALVEHWQADGLIKRLGLVVKHRPLGIRANAMVVWDVPDDQVAALGRRLAAESAVTLCYRRPRRLPEWPYNLFCMIHGTRRPRVLSELDAIVARQGLEQVPHRVLFSTRAYRQHGARYLGE</sequence>
<comment type="pathway">
    <text evidence="2">Porphyrin-containing compound metabolism.</text>
</comment>
<evidence type="ECO:0000256" key="3">
    <source>
        <dbReference type="ARBA" id="ARBA00023457"/>
    </source>
</evidence>
<protein>
    <recommendedName>
        <fullName evidence="5">siroheme decarboxylase</fullName>
        <ecNumber evidence="5">4.1.1.111</ecNumber>
    </recommendedName>
</protein>
<dbReference type="AlphaFoldDB" id="A0A1M4SFV7"/>
<organism evidence="10 11">
    <name type="scientific">Modicisalibacter ilicicola DSM 19980</name>
    <dbReference type="NCBI Taxonomy" id="1121942"/>
    <lineage>
        <taxon>Bacteria</taxon>
        <taxon>Pseudomonadati</taxon>
        <taxon>Pseudomonadota</taxon>
        <taxon>Gammaproteobacteria</taxon>
        <taxon>Oceanospirillales</taxon>
        <taxon>Halomonadaceae</taxon>
        <taxon>Modicisalibacter</taxon>
    </lineage>
</organism>
<keyword evidence="1" id="KW-0456">Lyase</keyword>
<comment type="catalytic activity">
    <reaction evidence="7">
        <text>siroheme + 2 H(+) = 12,18-didecarboxysiroheme + 2 CO2</text>
        <dbReference type="Rhea" id="RHEA:19093"/>
        <dbReference type="ChEBI" id="CHEBI:15378"/>
        <dbReference type="ChEBI" id="CHEBI:16526"/>
        <dbReference type="ChEBI" id="CHEBI:60052"/>
        <dbReference type="ChEBI" id="CHEBI:140497"/>
        <dbReference type="EC" id="4.1.1.111"/>
    </reaction>
</comment>
<dbReference type="Pfam" id="PF22451">
    <property type="entry name" value="NirdL-like_HTH"/>
    <property type="match status" value="1"/>
</dbReference>
<evidence type="ECO:0000256" key="7">
    <source>
        <dbReference type="ARBA" id="ARBA00048470"/>
    </source>
</evidence>
<evidence type="ECO:0000256" key="1">
    <source>
        <dbReference type="ARBA" id="ARBA00023239"/>
    </source>
</evidence>
<feature type="domain" description="Siroheme decarboxylase AsnC-like ligand binding" evidence="8">
    <location>
        <begin position="82"/>
        <end position="168"/>
    </location>
</feature>
<dbReference type="EMBL" id="FQUJ01000002">
    <property type="protein sequence ID" value="SHE31071.1"/>
    <property type="molecule type" value="Genomic_DNA"/>
</dbReference>
<dbReference type="PANTHER" id="PTHR43413:SF1">
    <property type="entry name" value="SIROHEME DECARBOXYLASE NIRL SUBUNIT"/>
    <property type="match status" value="1"/>
</dbReference>
<proteinExistence type="inferred from homology"/>
<reference evidence="10 11" key="1">
    <citation type="submission" date="2016-11" db="EMBL/GenBank/DDBJ databases">
        <authorList>
            <person name="Jaros S."/>
            <person name="Januszkiewicz K."/>
            <person name="Wedrychowicz H."/>
        </authorList>
    </citation>
    <scope>NUCLEOTIDE SEQUENCE [LARGE SCALE GENOMIC DNA]</scope>
    <source>
        <strain evidence="10 11">DSM 19980</strain>
    </source>
</reference>
<evidence type="ECO:0000256" key="2">
    <source>
        <dbReference type="ARBA" id="ARBA00023444"/>
    </source>
</evidence>
<dbReference type="STRING" id="1121942.SAMN02745148_00099"/>
<accession>A0A1M4SFV7</accession>
<gene>
    <name evidence="10" type="ORF">SAMN02745148_00099</name>
</gene>
<dbReference type="RefSeq" id="WP_217652752.1">
    <property type="nucleotide sequence ID" value="NZ_FQUJ01000002.1"/>
</dbReference>
<dbReference type="EC" id="4.1.1.111" evidence="5"/>
<feature type="domain" description="Siroheme decarboxylase NirL-like HTH" evidence="9">
    <location>
        <begin position="31"/>
        <end position="70"/>
    </location>
</feature>
<dbReference type="InterPro" id="IPR050684">
    <property type="entry name" value="HTH-Siroheme_Decarb"/>
</dbReference>
<dbReference type="InterPro" id="IPR053953">
    <property type="entry name" value="NirdL-like_HTH"/>
</dbReference>
<comment type="subunit">
    <text evidence="4">Probably forms a complex composed of NirD, NirL, NirG and NirH. All proteins are required for the total conversion of siroheme to didecarboxysiroheme.</text>
</comment>
<dbReference type="Gene3D" id="3.30.70.3460">
    <property type="match status" value="1"/>
</dbReference>
<dbReference type="InterPro" id="IPR040523">
    <property type="entry name" value="AsnC_trans_reg2"/>
</dbReference>
<evidence type="ECO:0000256" key="4">
    <source>
        <dbReference type="ARBA" id="ARBA00023465"/>
    </source>
</evidence>